<gene>
    <name evidence="2" type="ORF">HINF_LOCUS36946</name>
    <name evidence="3" type="ORF">HINF_LOCUS36950</name>
</gene>
<dbReference type="Proteomes" id="UP001642409">
    <property type="component" value="Unassembled WGS sequence"/>
</dbReference>
<accession>A0ABP1JFJ6</accession>
<organism evidence="2 4">
    <name type="scientific">Hexamita inflata</name>
    <dbReference type="NCBI Taxonomy" id="28002"/>
    <lineage>
        <taxon>Eukaryota</taxon>
        <taxon>Metamonada</taxon>
        <taxon>Diplomonadida</taxon>
        <taxon>Hexamitidae</taxon>
        <taxon>Hexamitinae</taxon>
        <taxon>Hexamita</taxon>
    </lineage>
</organism>
<proteinExistence type="predicted"/>
<reference evidence="2 4" key="1">
    <citation type="submission" date="2024-07" db="EMBL/GenBank/DDBJ databases">
        <authorList>
            <person name="Akdeniz Z."/>
        </authorList>
    </citation>
    <scope>NUCLEOTIDE SEQUENCE [LARGE SCALE GENOMIC DNA]</scope>
</reference>
<keyword evidence="4" id="KW-1185">Reference proteome</keyword>
<keyword evidence="1" id="KW-0378">Hydrolase</keyword>
<comment type="caution">
    <text evidence="2">The sequence shown here is derived from an EMBL/GenBank/DDBJ whole genome shotgun (WGS) entry which is preliminary data.</text>
</comment>
<dbReference type="SUPFAM" id="SSF53254">
    <property type="entry name" value="Phosphoglycerate mutase-like"/>
    <property type="match status" value="1"/>
</dbReference>
<evidence type="ECO:0000313" key="2">
    <source>
        <dbReference type="EMBL" id="CAL6037560.1"/>
    </source>
</evidence>
<dbReference type="Gene3D" id="3.40.50.1240">
    <property type="entry name" value="Phosphoglycerate mutase-like"/>
    <property type="match status" value="1"/>
</dbReference>
<dbReference type="InterPro" id="IPR050645">
    <property type="entry name" value="Histidine_acid_phosphatase"/>
</dbReference>
<dbReference type="EMBL" id="CAXDID020000137">
    <property type="protein sequence ID" value="CAL6037560.1"/>
    <property type="molecule type" value="Genomic_DNA"/>
</dbReference>
<evidence type="ECO:0000313" key="3">
    <source>
        <dbReference type="EMBL" id="CAL6037568.1"/>
    </source>
</evidence>
<dbReference type="EMBL" id="CAXDID020000137">
    <property type="protein sequence ID" value="CAL6037568.1"/>
    <property type="molecule type" value="Genomic_DNA"/>
</dbReference>
<evidence type="ECO:0000256" key="1">
    <source>
        <dbReference type="ARBA" id="ARBA00022801"/>
    </source>
</evidence>
<sequence length="350" mass="40666">MLVFLFSQQTDFLKNVIIHTRHGARTPLNGYPNDPAVWNCAKSIQMTFQPSVSKKPLNLIFDVKKELTGTCSKGQLSDQGFTQHVHLSQLWSKLYPFKSFELYSTTVPRVRLSLLGQLQNFQSKNPFQVQVSSKLYDQIFLQGYCPNDYKYQKLVYEQIDLKKEELKDLQRRTGWSASWEDFADSFQSRDIMGVSYPESVTEADKKTARDVTDNIWHSYYYNQLNIEEKNKYLKMTIGMYMKDLKYSILDGVNKIVSGHDMSIAPLAGILVENGEFYGQPGFASFLNVEVWNINEQNTIKIRFRAKEQENEGKYVRIQVCGELQCSVEEVIDWMEQFSINFAQRTELCTQ</sequence>
<dbReference type="InterPro" id="IPR029033">
    <property type="entry name" value="His_PPase_superfam"/>
</dbReference>
<protein>
    <submittedName>
        <fullName evidence="2">Acid_phosphatase</fullName>
    </submittedName>
</protein>
<dbReference type="PANTHER" id="PTHR11567">
    <property type="entry name" value="ACID PHOSPHATASE-RELATED"/>
    <property type="match status" value="1"/>
</dbReference>
<evidence type="ECO:0000313" key="4">
    <source>
        <dbReference type="Proteomes" id="UP001642409"/>
    </source>
</evidence>
<dbReference type="PANTHER" id="PTHR11567:SF110">
    <property type="entry name" value="2-PHOSPHOXYLOSE PHOSPHATASE 1"/>
    <property type="match status" value="1"/>
</dbReference>
<name>A0ABP1JFJ6_9EUKA</name>